<dbReference type="InterPro" id="IPR001509">
    <property type="entry name" value="Epimerase_deHydtase"/>
</dbReference>
<accession>A0A2S8GT53</accession>
<proteinExistence type="inferred from homology"/>
<evidence type="ECO:0000256" key="1">
    <source>
        <dbReference type="ARBA" id="ARBA00007637"/>
    </source>
</evidence>
<dbReference type="Proteomes" id="UP000237819">
    <property type="component" value="Unassembled WGS sequence"/>
</dbReference>
<dbReference type="EMBL" id="PUHZ01000004">
    <property type="protein sequence ID" value="PQO47599.1"/>
    <property type="molecule type" value="Genomic_DNA"/>
</dbReference>
<comment type="caution">
    <text evidence="3">The sequence shown here is derived from an EMBL/GenBank/DDBJ whole genome shotgun (WGS) entry which is preliminary data.</text>
</comment>
<dbReference type="Pfam" id="PF01370">
    <property type="entry name" value="Epimerase"/>
    <property type="match status" value="1"/>
</dbReference>
<dbReference type="PANTHER" id="PTHR43000">
    <property type="entry name" value="DTDP-D-GLUCOSE 4,6-DEHYDRATASE-RELATED"/>
    <property type="match status" value="1"/>
</dbReference>
<evidence type="ECO:0000259" key="2">
    <source>
        <dbReference type="Pfam" id="PF01370"/>
    </source>
</evidence>
<dbReference type="Gene3D" id="3.90.25.10">
    <property type="entry name" value="UDP-galactose 4-epimerase, domain 1"/>
    <property type="match status" value="1"/>
</dbReference>
<sequence>MAVKALITGAAGFGGYHLVEHSLASGDEVMGIVRGSTSSLMGSAAIAHWDIREPINGEAEDAVRSFEPEVIYHLAAISRPNLCGSDFPNDEAVHTNVDGTRRILDLAASLPTKPKVVLISSSHVYGAVDQQNPIVSETSIPLPTRGYGRSKLAAEQAALTQTDVPVVIARAFNHTGPGQTPNYIVPEWCKRLASSFDVIEIGSLDVSFDLSDVRDIVRGYRLLADKGEDRKIYNIGSGEPVKTGELMEMLCQLARRRPEIHERDPQSRSEPIADITAIRELGYSPMFSLQRSIADVWAEWA</sequence>
<protein>
    <recommendedName>
        <fullName evidence="2">NAD-dependent epimerase/dehydratase domain-containing protein</fullName>
    </recommendedName>
</protein>
<dbReference type="AlphaFoldDB" id="A0A2S8GT53"/>
<feature type="domain" description="NAD-dependent epimerase/dehydratase" evidence="2">
    <location>
        <begin position="5"/>
        <end position="236"/>
    </location>
</feature>
<organism evidence="3 4">
    <name type="scientific">Blastopirellula marina</name>
    <dbReference type="NCBI Taxonomy" id="124"/>
    <lineage>
        <taxon>Bacteria</taxon>
        <taxon>Pseudomonadati</taxon>
        <taxon>Planctomycetota</taxon>
        <taxon>Planctomycetia</taxon>
        <taxon>Pirellulales</taxon>
        <taxon>Pirellulaceae</taxon>
        <taxon>Blastopirellula</taxon>
    </lineage>
</organism>
<evidence type="ECO:0000313" key="4">
    <source>
        <dbReference type="Proteomes" id="UP000237819"/>
    </source>
</evidence>
<dbReference type="Gene3D" id="3.40.50.720">
    <property type="entry name" value="NAD(P)-binding Rossmann-like Domain"/>
    <property type="match status" value="1"/>
</dbReference>
<reference evidence="3 4" key="1">
    <citation type="submission" date="2018-02" db="EMBL/GenBank/DDBJ databases">
        <title>Comparative genomes isolates from brazilian mangrove.</title>
        <authorList>
            <person name="Araujo J.E."/>
            <person name="Taketani R.G."/>
            <person name="Silva M.C.P."/>
            <person name="Loureco M.V."/>
            <person name="Andreote F.D."/>
        </authorList>
    </citation>
    <scope>NUCLEOTIDE SEQUENCE [LARGE SCALE GENOMIC DNA]</scope>
    <source>
        <strain evidence="3 4">Nap-Phe MGV</strain>
    </source>
</reference>
<gene>
    <name evidence="3" type="ORF">C5Y93_02775</name>
</gene>
<dbReference type="InterPro" id="IPR036291">
    <property type="entry name" value="NAD(P)-bd_dom_sf"/>
</dbReference>
<comment type="similarity">
    <text evidence="1">Belongs to the NAD(P)-dependent epimerase/dehydratase family.</text>
</comment>
<evidence type="ECO:0000313" key="3">
    <source>
        <dbReference type="EMBL" id="PQO47599.1"/>
    </source>
</evidence>
<name>A0A2S8GT53_9BACT</name>
<dbReference type="SUPFAM" id="SSF51735">
    <property type="entry name" value="NAD(P)-binding Rossmann-fold domains"/>
    <property type="match status" value="1"/>
</dbReference>